<accession>A0A9K3HMV4</accession>
<evidence type="ECO:0000256" key="1">
    <source>
        <dbReference type="SAM" id="MobiDB-lite"/>
    </source>
</evidence>
<sequence length="70" mass="8003">MRERKKKDTNSPSPTISARASNQFHTHLLRRETTTTIIESVIGRCEIPKRTVVAYVGQHSLPSTHRYLSL</sequence>
<keyword evidence="3" id="KW-1185">Reference proteome</keyword>
<protein>
    <submittedName>
        <fullName evidence="2">Uncharacterized protein</fullName>
    </submittedName>
</protein>
<reference evidence="2" key="2">
    <citation type="submission" date="2020-06" db="EMBL/GenBank/DDBJ databases">
        <title>Helianthus annuus Genome sequencing and assembly Release 2.</title>
        <authorList>
            <person name="Gouzy J."/>
            <person name="Langlade N."/>
            <person name="Munos S."/>
        </authorList>
    </citation>
    <scope>NUCLEOTIDE SEQUENCE</scope>
    <source>
        <tissue evidence="2">Leaves</tissue>
    </source>
</reference>
<dbReference type="EMBL" id="MNCJ02000326">
    <property type="protein sequence ID" value="KAF5781184.1"/>
    <property type="molecule type" value="Genomic_DNA"/>
</dbReference>
<dbReference type="Gramene" id="mRNA:HanXRQr2_Chr11g0480531">
    <property type="protein sequence ID" value="CDS:HanXRQr2_Chr11g0480531.1"/>
    <property type="gene ID" value="HanXRQr2_Chr11g0480531"/>
</dbReference>
<feature type="region of interest" description="Disordered" evidence="1">
    <location>
        <begin position="1"/>
        <end position="28"/>
    </location>
</feature>
<name>A0A9K3HMV4_HELAN</name>
<feature type="compositionally biased region" description="Polar residues" evidence="1">
    <location>
        <begin position="10"/>
        <end position="24"/>
    </location>
</feature>
<gene>
    <name evidence="2" type="ORF">HanXRQr2_Chr11g0480531</name>
</gene>
<evidence type="ECO:0000313" key="3">
    <source>
        <dbReference type="Proteomes" id="UP000215914"/>
    </source>
</evidence>
<evidence type="ECO:0000313" key="2">
    <source>
        <dbReference type="EMBL" id="KAF5781184.1"/>
    </source>
</evidence>
<proteinExistence type="predicted"/>
<organism evidence="2 3">
    <name type="scientific">Helianthus annuus</name>
    <name type="common">Common sunflower</name>
    <dbReference type="NCBI Taxonomy" id="4232"/>
    <lineage>
        <taxon>Eukaryota</taxon>
        <taxon>Viridiplantae</taxon>
        <taxon>Streptophyta</taxon>
        <taxon>Embryophyta</taxon>
        <taxon>Tracheophyta</taxon>
        <taxon>Spermatophyta</taxon>
        <taxon>Magnoliopsida</taxon>
        <taxon>eudicotyledons</taxon>
        <taxon>Gunneridae</taxon>
        <taxon>Pentapetalae</taxon>
        <taxon>asterids</taxon>
        <taxon>campanulids</taxon>
        <taxon>Asterales</taxon>
        <taxon>Asteraceae</taxon>
        <taxon>Asteroideae</taxon>
        <taxon>Heliantheae alliance</taxon>
        <taxon>Heliantheae</taxon>
        <taxon>Helianthus</taxon>
    </lineage>
</organism>
<dbReference type="Proteomes" id="UP000215914">
    <property type="component" value="Unassembled WGS sequence"/>
</dbReference>
<reference evidence="2" key="1">
    <citation type="journal article" date="2017" name="Nature">
        <title>The sunflower genome provides insights into oil metabolism, flowering and Asterid evolution.</title>
        <authorList>
            <person name="Badouin H."/>
            <person name="Gouzy J."/>
            <person name="Grassa C.J."/>
            <person name="Murat F."/>
            <person name="Staton S.E."/>
            <person name="Cottret L."/>
            <person name="Lelandais-Briere C."/>
            <person name="Owens G.L."/>
            <person name="Carrere S."/>
            <person name="Mayjonade B."/>
            <person name="Legrand L."/>
            <person name="Gill N."/>
            <person name="Kane N.C."/>
            <person name="Bowers J.E."/>
            <person name="Hubner S."/>
            <person name="Bellec A."/>
            <person name="Berard A."/>
            <person name="Berges H."/>
            <person name="Blanchet N."/>
            <person name="Boniface M.C."/>
            <person name="Brunel D."/>
            <person name="Catrice O."/>
            <person name="Chaidir N."/>
            <person name="Claudel C."/>
            <person name="Donnadieu C."/>
            <person name="Faraut T."/>
            <person name="Fievet G."/>
            <person name="Helmstetter N."/>
            <person name="King M."/>
            <person name="Knapp S.J."/>
            <person name="Lai Z."/>
            <person name="Le Paslier M.C."/>
            <person name="Lippi Y."/>
            <person name="Lorenzon L."/>
            <person name="Mandel J.R."/>
            <person name="Marage G."/>
            <person name="Marchand G."/>
            <person name="Marquand E."/>
            <person name="Bret-Mestries E."/>
            <person name="Morien E."/>
            <person name="Nambeesan S."/>
            <person name="Nguyen T."/>
            <person name="Pegot-Espagnet P."/>
            <person name="Pouilly N."/>
            <person name="Raftis F."/>
            <person name="Sallet E."/>
            <person name="Schiex T."/>
            <person name="Thomas J."/>
            <person name="Vandecasteele C."/>
            <person name="Vares D."/>
            <person name="Vear F."/>
            <person name="Vautrin S."/>
            <person name="Crespi M."/>
            <person name="Mangin B."/>
            <person name="Burke J.M."/>
            <person name="Salse J."/>
            <person name="Munos S."/>
            <person name="Vincourt P."/>
            <person name="Rieseberg L.H."/>
            <person name="Langlade N.B."/>
        </authorList>
    </citation>
    <scope>NUCLEOTIDE SEQUENCE</scope>
    <source>
        <tissue evidence="2">Leaves</tissue>
    </source>
</reference>
<dbReference type="AlphaFoldDB" id="A0A9K3HMV4"/>
<comment type="caution">
    <text evidence="2">The sequence shown here is derived from an EMBL/GenBank/DDBJ whole genome shotgun (WGS) entry which is preliminary data.</text>
</comment>